<dbReference type="InterPro" id="IPR013325">
    <property type="entry name" value="RNA_pol_sigma_r2"/>
</dbReference>
<comment type="caution">
    <text evidence="5">The sequence shown here is derived from an EMBL/GenBank/DDBJ whole genome shotgun (WGS) entry which is preliminary data.</text>
</comment>
<dbReference type="InterPro" id="IPR000838">
    <property type="entry name" value="RNA_pol_sigma70_ECF_CS"/>
</dbReference>
<dbReference type="EMBL" id="QMBQ01000001">
    <property type="protein sequence ID" value="RAZ80011.1"/>
    <property type="molecule type" value="Genomic_DNA"/>
</dbReference>
<keyword evidence="1" id="KW-0238">DNA-binding</keyword>
<dbReference type="Gene3D" id="1.10.1740.10">
    <property type="match status" value="1"/>
</dbReference>
<dbReference type="PROSITE" id="PS01063">
    <property type="entry name" value="SIGMA70_ECF"/>
    <property type="match status" value="1"/>
</dbReference>
<keyword evidence="1" id="KW-0804">Transcription</keyword>
<comment type="similarity">
    <text evidence="1">Belongs to the sigma-70 factor family. ECF subfamily.</text>
</comment>
<dbReference type="PANTHER" id="PTHR47756">
    <property type="entry name" value="BLL6612 PROTEIN-RELATED"/>
    <property type="match status" value="1"/>
</dbReference>
<feature type="domain" description="DUF6596" evidence="4">
    <location>
        <begin position="184"/>
        <end position="285"/>
    </location>
</feature>
<proteinExistence type="inferred from homology"/>
<gene>
    <name evidence="5" type="ORF">DPM35_01570</name>
</gene>
<dbReference type="GO" id="GO:0006352">
    <property type="term" value="P:DNA-templated transcription initiation"/>
    <property type="evidence" value="ECO:0007669"/>
    <property type="project" value="InterPro"/>
</dbReference>
<reference evidence="5 6" key="1">
    <citation type="submission" date="2018-07" db="EMBL/GenBank/DDBJ databases">
        <title>Diversity of Mesorhizobium strains in Brazil.</title>
        <authorList>
            <person name="Helene L.C.F."/>
            <person name="Dall'Agnol R."/>
            <person name="Delamuta J.R.M."/>
            <person name="Hungria M."/>
        </authorList>
    </citation>
    <scope>NUCLEOTIDE SEQUENCE [LARGE SCALE GENOMIC DNA]</scope>
    <source>
        <strain evidence="5 6">CNPSo 3140</strain>
    </source>
</reference>
<evidence type="ECO:0000256" key="1">
    <source>
        <dbReference type="RuleBase" id="RU000716"/>
    </source>
</evidence>
<dbReference type="InterPro" id="IPR007627">
    <property type="entry name" value="RNA_pol_sigma70_r2"/>
</dbReference>
<dbReference type="InterPro" id="IPR013324">
    <property type="entry name" value="RNA_pol_sigma_r3/r4-like"/>
</dbReference>
<dbReference type="OrthoDB" id="9780299at2"/>
<dbReference type="PANTHER" id="PTHR47756:SF1">
    <property type="entry name" value="BLL0085 PROTEIN"/>
    <property type="match status" value="1"/>
</dbReference>
<dbReference type="GO" id="GO:0016987">
    <property type="term" value="F:sigma factor activity"/>
    <property type="evidence" value="ECO:0007669"/>
    <property type="project" value="UniProtKB-KW"/>
</dbReference>
<dbReference type="Proteomes" id="UP000251956">
    <property type="component" value="Unassembled WGS sequence"/>
</dbReference>
<dbReference type="GO" id="GO:0003677">
    <property type="term" value="F:DNA binding"/>
    <property type="evidence" value="ECO:0007669"/>
    <property type="project" value="UniProtKB-KW"/>
</dbReference>
<feature type="domain" description="RNA polymerase sigma factor 70 region 4 type 2" evidence="3">
    <location>
        <begin position="115"/>
        <end position="164"/>
    </location>
</feature>
<evidence type="ECO:0000259" key="4">
    <source>
        <dbReference type="Pfam" id="PF20239"/>
    </source>
</evidence>
<dbReference type="InterPro" id="IPR046531">
    <property type="entry name" value="DUF6596"/>
</dbReference>
<keyword evidence="1" id="KW-0731">Sigma factor</keyword>
<dbReference type="InterPro" id="IPR036388">
    <property type="entry name" value="WH-like_DNA-bd_sf"/>
</dbReference>
<dbReference type="SUPFAM" id="SSF88659">
    <property type="entry name" value="Sigma3 and sigma4 domains of RNA polymerase sigma factors"/>
    <property type="match status" value="1"/>
</dbReference>
<dbReference type="Pfam" id="PF08281">
    <property type="entry name" value="Sigma70_r4_2"/>
    <property type="match status" value="1"/>
</dbReference>
<dbReference type="Pfam" id="PF20239">
    <property type="entry name" value="DUF6596"/>
    <property type="match status" value="1"/>
</dbReference>
<organism evidence="5 6">
    <name type="scientific">Mesorhizobium atlanticum</name>
    <dbReference type="NCBI Taxonomy" id="2233532"/>
    <lineage>
        <taxon>Bacteria</taxon>
        <taxon>Pseudomonadati</taxon>
        <taxon>Pseudomonadota</taxon>
        <taxon>Alphaproteobacteria</taxon>
        <taxon>Hyphomicrobiales</taxon>
        <taxon>Phyllobacteriaceae</taxon>
        <taxon>Mesorhizobium</taxon>
    </lineage>
</organism>
<dbReference type="AlphaFoldDB" id="A0A330GXG5"/>
<dbReference type="InterPro" id="IPR013249">
    <property type="entry name" value="RNA_pol_sigma70_r4_t2"/>
</dbReference>
<sequence length="419" mass="45423">MTATAAIEAVWRIEQPKLAARLTRYLRDVGLAEEVVQDAFVLALERWPEEGIPHNPAAWLTRVATNRALDRLRRTVLIDGKHRQLAVDLAELEREMPGIEAALDEDIDDDLLRLIFTACHPVLPAEQRAALALRMLGGLSTPQIARAFLAPEAAVAQRIVRAKGTLREAGIAFETPRGQERRERLGAVLEVIYLIFNEGYVASAGPDWLRADLSGEAMRLGRLLAALLPQEPEALGLVALMELSASRFGARIDATGNPVLLLDQDRSRWDWSLIRRGLDGLNRAMALTPTPGPYQLQAMIAACHARAVSAADTDWVAIAAYYQALALAAPSPIVEVNRAVAAGMAFGPAQGLAIADALRDEPRLNDTHLLPTVRGDLLAKLGRTDEARAEFRRAAGLTGNERERALLLARAGGGEANSG</sequence>
<accession>A0A330GXG5</accession>
<evidence type="ECO:0000313" key="6">
    <source>
        <dbReference type="Proteomes" id="UP000251956"/>
    </source>
</evidence>
<protein>
    <recommendedName>
        <fullName evidence="1">RNA polymerase sigma factor</fullName>
    </recommendedName>
</protein>
<dbReference type="InterPro" id="IPR014284">
    <property type="entry name" value="RNA_pol_sigma-70_dom"/>
</dbReference>
<evidence type="ECO:0000259" key="3">
    <source>
        <dbReference type="Pfam" id="PF08281"/>
    </source>
</evidence>
<dbReference type="Gene3D" id="1.10.10.10">
    <property type="entry name" value="Winged helix-like DNA-binding domain superfamily/Winged helix DNA-binding domain"/>
    <property type="match status" value="1"/>
</dbReference>
<evidence type="ECO:0000313" key="5">
    <source>
        <dbReference type="EMBL" id="RAZ80011.1"/>
    </source>
</evidence>
<keyword evidence="6" id="KW-1185">Reference proteome</keyword>
<feature type="domain" description="RNA polymerase sigma-70 region 2" evidence="2">
    <location>
        <begin position="14"/>
        <end position="74"/>
    </location>
</feature>
<evidence type="ECO:0000259" key="2">
    <source>
        <dbReference type="Pfam" id="PF04542"/>
    </source>
</evidence>
<dbReference type="Pfam" id="PF04542">
    <property type="entry name" value="Sigma70_r2"/>
    <property type="match status" value="1"/>
</dbReference>
<dbReference type="RefSeq" id="WP_112125578.1">
    <property type="nucleotide sequence ID" value="NZ_QMBQ01000001.1"/>
</dbReference>
<name>A0A330GXG5_9HYPH</name>
<keyword evidence="1" id="KW-0805">Transcription regulation</keyword>
<dbReference type="SUPFAM" id="SSF88946">
    <property type="entry name" value="Sigma2 domain of RNA polymerase sigma factors"/>
    <property type="match status" value="1"/>
</dbReference>
<dbReference type="NCBIfam" id="TIGR02937">
    <property type="entry name" value="sigma70-ECF"/>
    <property type="match status" value="1"/>
</dbReference>